<dbReference type="AlphaFoldDB" id="A0AAV5D6F8"/>
<dbReference type="Pfam" id="PF12442">
    <property type="entry name" value="DUF3681"/>
    <property type="match status" value="1"/>
</dbReference>
<accession>A0AAV5D6F8</accession>
<dbReference type="PANTHER" id="PTHR33530">
    <property type="entry name" value="OS01G0147100 PROTEIN"/>
    <property type="match status" value="1"/>
</dbReference>
<feature type="transmembrane region" description="Helical" evidence="1">
    <location>
        <begin position="136"/>
        <end position="159"/>
    </location>
</feature>
<evidence type="ECO:0000313" key="3">
    <source>
        <dbReference type="Proteomes" id="UP001054889"/>
    </source>
</evidence>
<evidence type="ECO:0000256" key="1">
    <source>
        <dbReference type="SAM" id="Phobius"/>
    </source>
</evidence>
<reference evidence="2" key="1">
    <citation type="journal article" date="2018" name="DNA Res.">
        <title>Multiple hybrid de novo genome assembly of finger millet, an orphan allotetraploid crop.</title>
        <authorList>
            <person name="Hatakeyama M."/>
            <person name="Aluri S."/>
            <person name="Balachadran M.T."/>
            <person name="Sivarajan S.R."/>
            <person name="Patrignani A."/>
            <person name="Gruter S."/>
            <person name="Poveda L."/>
            <person name="Shimizu-Inatsugi R."/>
            <person name="Baeten J."/>
            <person name="Francoijs K.J."/>
            <person name="Nataraja K.N."/>
            <person name="Reddy Y.A.N."/>
            <person name="Phadnis S."/>
            <person name="Ravikumar R.L."/>
            <person name="Schlapbach R."/>
            <person name="Sreeman S.M."/>
            <person name="Shimizu K.K."/>
        </authorList>
    </citation>
    <scope>NUCLEOTIDE SEQUENCE</scope>
</reference>
<dbReference type="InterPro" id="IPR022149">
    <property type="entry name" value="DUF3681"/>
</dbReference>
<keyword evidence="1" id="KW-0472">Membrane</keyword>
<gene>
    <name evidence="2" type="primary">ga23494</name>
    <name evidence="2" type="ORF">PR202_ga23494</name>
</gene>
<feature type="transmembrane region" description="Helical" evidence="1">
    <location>
        <begin position="175"/>
        <end position="196"/>
    </location>
</feature>
<sequence length="198" mass="21032">MPQSVLLTSVGDATVVTSALSMDSTADRVSPLPFTCEHEVNFPLLKCHPPAAEVGTLGSPKSGARPSSIVHDRRRDVGDEFMILMFAKLGLGWHEANAIGAQPFMSPSLGLIGLATASIAVTLVVSEPPPGLDNLIYFLFLWGVLLAGVIQVGTSVWLADDVARNRRAAWSKKKVVIYASAVQLVVALLLSVASLLSW</sequence>
<name>A0AAV5D6F8_ELECO</name>
<dbReference type="EMBL" id="BQKI01000012">
    <property type="protein sequence ID" value="GJN05826.1"/>
    <property type="molecule type" value="Genomic_DNA"/>
</dbReference>
<keyword evidence="1" id="KW-0812">Transmembrane</keyword>
<comment type="caution">
    <text evidence="2">The sequence shown here is derived from an EMBL/GenBank/DDBJ whole genome shotgun (WGS) entry which is preliminary data.</text>
</comment>
<keyword evidence="1" id="KW-1133">Transmembrane helix</keyword>
<reference evidence="2" key="2">
    <citation type="submission" date="2021-12" db="EMBL/GenBank/DDBJ databases">
        <title>Resequencing data analysis of finger millet.</title>
        <authorList>
            <person name="Hatakeyama M."/>
            <person name="Aluri S."/>
            <person name="Balachadran M.T."/>
            <person name="Sivarajan S.R."/>
            <person name="Poveda L."/>
            <person name="Shimizu-Inatsugi R."/>
            <person name="Schlapbach R."/>
            <person name="Sreeman S.M."/>
            <person name="Shimizu K.K."/>
        </authorList>
    </citation>
    <scope>NUCLEOTIDE SEQUENCE</scope>
</reference>
<feature type="transmembrane region" description="Helical" evidence="1">
    <location>
        <begin position="104"/>
        <end position="124"/>
    </location>
</feature>
<dbReference type="PANTHER" id="PTHR33530:SF4">
    <property type="entry name" value="OS01G0145800 PROTEIN"/>
    <property type="match status" value="1"/>
</dbReference>
<proteinExistence type="predicted"/>
<protein>
    <submittedName>
        <fullName evidence="2">Uncharacterized protein</fullName>
    </submittedName>
</protein>
<organism evidence="2 3">
    <name type="scientific">Eleusine coracana subsp. coracana</name>
    <dbReference type="NCBI Taxonomy" id="191504"/>
    <lineage>
        <taxon>Eukaryota</taxon>
        <taxon>Viridiplantae</taxon>
        <taxon>Streptophyta</taxon>
        <taxon>Embryophyta</taxon>
        <taxon>Tracheophyta</taxon>
        <taxon>Spermatophyta</taxon>
        <taxon>Magnoliopsida</taxon>
        <taxon>Liliopsida</taxon>
        <taxon>Poales</taxon>
        <taxon>Poaceae</taxon>
        <taxon>PACMAD clade</taxon>
        <taxon>Chloridoideae</taxon>
        <taxon>Cynodonteae</taxon>
        <taxon>Eleusininae</taxon>
        <taxon>Eleusine</taxon>
    </lineage>
</organism>
<evidence type="ECO:0000313" key="2">
    <source>
        <dbReference type="EMBL" id="GJN05826.1"/>
    </source>
</evidence>
<dbReference type="Proteomes" id="UP001054889">
    <property type="component" value="Unassembled WGS sequence"/>
</dbReference>
<keyword evidence="3" id="KW-1185">Reference proteome</keyword>